<feature type="coiled-coil region" evidence="1">
    <location>
        <begin position="451"/>
        <end position="485"/>
    </location>
</feature>
<sequence>MDGFLASPEDLTEEECLELFYLITGGMLKRAVHPAGVHYYAFNYPACLLGTLAPGTEAPKRAYTTLLTRFIELHVLPPAAISLLFYKNFSELLESGFRALRNCLNKKLAACRVRGQPCDIQADGLCKLRDAQAHMQACKNLRNDLMKESSNFWNRPLALPAGVLQPNIPEELQLPQSLLFVYGNAAPSDRAFFKRDSFPPKTLEASLADPPVEAMSVSADGSDEDMDQGEAPVEPEQATRSPNQQDDLVDATGALTMEDDDKDFLVLPHPHFAEFFGELARLTSIKIRTVDTEHDGRRWRRLLVDGIPQDVLFGLGISTESEGIRFADERAWADLYCAFARLRIIPREITGLVQESKDWMKVIARAVAPLFSQLMWRLLLSLNQGVTDYTLLRDQIRRMTGQHWREHPIIAPATLQIPVSHSPANVKIVKPPPGQSPPEYDRTRDDNARHLAQVYEELEGIRAQRASLEELRAQTMLELQKIEEELAVMD</sequence>
<feature type="region of interest" description="Disordered" evidence="2">
    <location>
        <begin position="203"/>
        <end position="245"/>
    </location>
</feature>
<evidence type="ECO:0000313" key="4">
    <source>
        <dbReference type="Proteomes" id="UP001177023"/>
    </source>
</evidence>
<name>A0AA36CQF2_9BILA</name>
<reference evidence="3" key="1">
    <citation type="submission" date="2023-06" db="EMBL/GenBank/DDBJ databases">
        <authorList>
            <person name="Delattre M."/>
        </authorList>
    </citation>
    <scope>NUCLEOTIDE SEQUENCE</scope>
    <source>
        <strain evidence="3">AF72</strain>
    </source>
</reference>
<feature type="region of interest" description="Disordered" evidence="2">
    <location>
        <begin position="424"/>
        <end position="443"/>
    </location>
</feature>
<evidence type="ECO:0000256" key="1">
    <source>
        <dbReference type="SAM" id="Coils"/>
    </source>
</evidence>
<keyword evidence="1" id="KW-0175">Coiled coil</keyword>
<evidence type="ECO:0000256" key="2">
    <source>
        <dbReference type="SAM" id="MobiDB-lite"/>
    </source>
</evidence>
<dbReference type="Proteomes" id="UP001177023">
    <property type="component" value="Unassembled WGS sequence"/>
</dbReference>
<protein>
    <submittedName>
        <fullName evidence="3">Uncharacterized protein</fullName>
    </submittedName>
</protein>
<gene>
    <name evidence="3" type="ORF">MSPICULIGERA_LOCUS11736</name>
</gene>
<dbReference type="AlphaFoldDB" id="A0AA36CQF2"/>
<proteinExistence type="predicted"/>
<feature type="non-terminal residue" evidence="3">
    <location>
        <position position="1"/>
    </location>
</feature>
<keyword evidence="4" id="KW-1185">Reference proteome</keyword>
<evidence type="ECO:0000313" key="3">
    <source>
        <dbReference type="EMBL" id="CAJ0573376.1"/>
    </source>
</evidence>
<organism evidence="3 4">
    <name type="scientific">Mesorhabditis spiculigera</name>
    <dbReference type="NCBI Taxonomy" id="96644"/>
    <lineage>
        <taxon>Eukaryota</taxon>
        <taxon>Metazoa</taxon>
        <taxon>Ecdysozoa</taxon>
        <taxon>Nematoda</taxon>
        <taxon>Chromadorea</taxon>
        <taxon>Rhabditida</taxon>
        <taxon>Rhabditina</taxon>
        <taxon>Rhabditomorpha</taxon>
        <taxon>Rhabditoidea</taxon>
        <taxon>Rhabditidae</taxon>
        <taxon>Mesorhabditinae</taxon>
        <taxon>Mesorhabditis</taxon>
    </lineage>
</organism>
<accession>A0AA36CQF2</accession>
<comment type="caution">
    <text evidence="3">The sequence shown here is derived from an EMBL/GenBank/DDBJ whole genome shotgun (WGS) entry which is preliminary data.</text>
</comment>
<dbReference type="EMBL" id="CATQJA010002618">
    <property type="protein sequence ID" value="CAJ0573376.1"/>
    <property type="molecule type" value="Genomic_DNA"/>
</dbReference>